<dbReference type="PANTHER" id="PTHR47505:SF1">
    <property type="entry name" value="DNA UTILIZATION PROTEIN YHGH"/>
    <property type="match status" value="1"/>
</dbReference>
<dbReference type="Proteomes" id="UP000286100">
    <property type="component" value="Unassembled WGS sequence"/>
</dbReference>
<dbReference type="RefSeq" id="WP_119759302.1">
    <property type="nucleotide sequence ID" value="NZ_QYUM01000002.1"/>
</dbReference>
<evidence type="ECO:0000313" key="3">
    <source>
        <dbReference type="EMBL" id="RJF93022.1"/>
    </source>
</evidence>
<dbReference type="InterPro" id="IPR000836">
    <property type="entry name" value="PRTase_dom"/>
</dbReference>
<evidence type="ECO:0000259" key="2">
    <source>
        <dbReference type="Pfam" id="PF18912"/>
    </source>
</evidence>
<dbReference type="AlphaFoldDB" id="A0A418WP55"/>
<sequence>MRVGLLLWRSVADFALPPRCPGCGVVVEGDLRFCLDCWGGLEFLTGSGCAGCGAPVADAWQEGLLCGRCLAEPPAHDGVRAAVAYGETARRIVLKLKYGSRPAMAEMIASLLQRHLESEGHDLLIPVPLHRWRLWWRGYNQSALIARALARRTGVRLSTDTLLRKRATPVLRGLGARARAKAVRGAFAVPSRERGCLAGKTIWLVDDVHTSGATANACAAVLKRAGAARVIVLCWARVLNEEY</sequence>
<dbReference type="EMBL" id="QYUM01000002">
    <property type="protein sequence ID" value="RJF93022.1"/>
    <property type="molecule type" value="Genomic_DNA"/>
</dbReference>
<organism evidence="3 4">
    <name type="scientific">Sphingomonas cavernae</name>
    <dbReference type="NCBI Taxonomy" id="2320861"/>
    <lineage>
        <taxon>Bacteria</taxon>
        <taxon>Pseudomonadati</taxon>
        <taxon>Pseudomonadota</taxon>
        <taxon>Alphaproteobacteria</taxon>
        <taxon>Sphingomonadales</taxon>
        <taxon>Sphingomonadaceae</taxon>
        <taxon>Sphingomonas</taxon>
    </lineage>
</organism>
<gene>
    <name evidence="3" type="ORF">D3876_01140</name>
</gene>
<protein>
    <submittedName>
        <fullName evidence="3">ComF family protein</fullName>
    </submittedName>
</protein>
<reference evidence="3 4" key="1">
    <citation type="submission" date="2018-09" db="EMBL/GenBank/DDBJ databases">
        <authorList>
            <person name="Zhu H."/>
        </authorList>
    </citation>
    <scope>NUCLEOTIDE SEQUENCE [LARGE SCALE GENOMIC DNA]</scope>
    <source>
        <strain evidence="3 4">K2R01-6</strain>
    </source>
</reference>
<dbReference type="InterPro" id="IPR051910">
    <property type="entry name" value="ComF/GntX_DNA_util-trans"/>
</dbReference>
<dbReference type="OrthoDB" id="9779910at2"/>
<dbReference type="SUPFAM" id="SSF53271">
    <property type="entry name" value="PRTase-like"/>
    <property type="match status" value="1"/>
</dbReference>
<comment type="similarity">
    <text evidence="1">Belongs to the ComF/GntX family.</text>
</comment>
<name>A0A418WP55_9SPHN</name>
<dbReference type="Pfam" id="PF18912">
    <property type="entry name" value="DZR_2"/>
    <property type="match status" value="1"/>
</dbReference>
<proteinExistence type="inferred from homology"/>
<feature type="domain" description="Double zinc ribbon" evidence="2">
    <location>
        <begin position="12"/>
        <end position="70"/>
    </location>
</feature>
<dbReference type="Gene3D" id="3.40.50.2020">
    <property type="match status" value="1"/>
</dbReference>
<dbReference type="InterPro" id="IPR029057">
    <property type="entry name" value="PRTase-like"/>
</dbReference>
<dbReference type="PANTHER" id="PTHR47505">
    <property type="entry name" value="DNA UTILIZATION PROTEIN YHGH"/>
    <property type="match status" value="1"/>
</dbReference>
<evidence type="ECO:0000256" key="1">
    <source>
        <dbReference type="ARBA" id="ARBA00008007"/>
    </source>
</evidence>
<keyword evidence="4" id="KW-1185">Reference proteome</keyword>
<accession>A0A418WP55</accession>
<dbReference type="InterPro" id="IPR044005">
    <property type="entry name" value="DZR_2"/>
</dbReference>
<dbReference type="CDD" id="cd06223">
    <property type="entry name" value="PRTases_typeI"/>
    <property type="match status" value="1"/>
</dbReference>
<evidence type="ECO:0000313" key="4">
    <source>
        <dbReference type="Proteomes" id="UP000286100"/>
    </source>
</evidence>
<comment type="caution">
    <text evidence="3">The sequence shown here is derived from an EMBL/GenBank/DDBJ whole genome shotgun (WGS) entry which is preliminary data.</text>
</comment>